<dbReference type="SMART" id="SM01090">
    <property type="entry name" value="Copper-fist"/>
    <property type="match status" value="1"/>
</dbReference>
<dbReference type="FunFam" id="3.90.430.10:FF:000001">
    <property type="entry name" value="Copper fist DNA-binding protein"/>
    <property type="match status" value="1"/>
</dbReference>
<dbReference type="GO" id="GO:0000978">
    <property type="term" value="F:RNA polymerase II cis-regulatory region sequence-specific DNA binding"/>
    <property type="evidence" value="ECO:0007669"/>
    <property type="project" value="TreeGrafter"/>
</dbReference>
<dbReference type="PANTHER" id="PTHR28088:SF5">
    <property type="entry name" value="TRANSCRIPTIONAL ACTIVATOR HAA1-RELATED"/>
    <property type="match status" value="1"/>
</dbReference>
<dbReference type="Proteomes" id="UP001194746">
    <property type="component" value="Unassembled WGS sequence"/>
</dbReference>
<organism evidence="10 11">
    <name type="scientific">Aspergillus nanangensis</name>
    <dbReference type="NCBI Taxonomy" id="2582783"/>
    <lineage>
        <taxon>Eukaryota</taxon>
        <taxon>Fungi</taxon>
        <taxon>Dikarya</taxon>
        <taxon>Ascomycota</taxon>
        <taxon>Pezizomycotina</taxon>
        <taxon>Eurotiomycetes</taxon>
        <taxon>Eurotiomycetidae</taxon>
        <taxon>Eurotiales</taxon>
        <taxon>Aspergillaceae</taxon>
        <taxon>Aspergillus</taxon>
        <taxon>Aspergillus subgen. Circumdati</taxon>
    </lineage>
</organism>
<keyword evidence="2" id="KW-0479">Metal-binding</keyword>
<keyword evidence="11" id="KW-1185">Reference proteome</keyword>
<dbReference type="GO" id="GO:0000981">
    <property type="term" value="F:DNA-binding transcription factor activity, RNA polymerase II-specific"/>
    <property type="evidence" value="ECO:0007669"/>
    <property type="project" value="TreeGrafter"/>
</dbReference>
<feature type="region of interest" description="Disordered" evidence="8">
    <location>
        <begin position="206"/>
        <end position="236"/>
    </location>
</feature>
<keyword evidence="5" id="KW-0805">Transcription regulation</keyword>
<evidence type="ECO:0000256" key="7">
    <source>
        <dbReference type="ARBA" id="ARBA00023242"/>
    </source>
</evidence>
<evidence type="ECO:0000256" key="3">
    <source>
        <dbReference type="ARBA" id="ARBA00022833"/>
    </source>
</evidence>
<proteinExistence type="predicted"/>
<comment type="subcellular location">
    <subcellularLocation>
        <location evidence="1">Nucleus</location>
    </subcellularLocation>
</comment>
<evidence type="ECO:0000256" key="8">
    <source>
        <dbReference type="SAM" id="MobiDB-lite"/>
    </source>
</evidence>
<evidence type="ECO:0000256" key="1">
    <source>
        <dbReference type="ARBA" id="ARBA00004123"/>
    </source>
</evidence>
<reference evidence="10" key="1">
    <citation type="journal article" date="2019" name="Beilstein J. Org. Chem.">
        <title>Nanangenines: drimane sesquiterpenoids as the dominant metabolite cohort of a novel Australian fungus, Aspergillus nanangensis.</title>
        <authorList>
            <person name="Lacey H.J."/>
            <person name="Gilchrist C.L.M."/>
            <person name="Crombie A."/>
            <person name="Kalaitzis J.A."/>
            <person name="Vuong D."/>
            <person name="Rutledge P.J."/>
            <person name="Turner P."/>
            <person name="Pitt J.I."/>
            <person name="Lacey E."/>
            <person name="Chooi Y.H."/>
            <person name="Piggott A.M."/>
        </authorList>
    </citation>
    <scope>NUCLEOTIDE SEQUENCE</scope>
    <source>
        <strain evidence="10">MST-FP2251</strain>
    </source>
</reference>
<evidence type="ECO:0000256" key="2">
    <source>
        <dbReference type="ARBA" id="ARBA00022723"/>
    </source>
</evidence>
<dbReference type="GO" id="GO:0006878">
    <property type="term" value="P:intracellular copper ion homeostasis"/>
    <property type="evidence" value="ECO:0007669"/>
    <property type="project" value="TreeGrafter"/>
</dbReference>
<evidence type="ECO:0000313" key="11">
    <source>
        <dbReference type="Proteomes" id="UP001194746"/>
    </source>
</evidence>
<dbReference type="GO" id="GO:0005507">
    <property type="term" value="F:copper ion binding"/>
    <property type="evidence" value="ECO:0007669"/>
    <property type="project" value="InterPro"/>
</dbReference>
<dbReference type="GO" id="GO:0005634">
    <property type="term" value="C:nucleus"/>
    <property type="evidence" value="ECO:0007669"/>
    <property type="project" value="UniProtKB-SubCell"/>
</dbReference>
<dbReference type="GO" id="GO:0045944">
    <property type="term" value="P:positive regulation of transcription by RNA polymerase II"/>
    <property type="evidence" value="ECO:0007669"/>
    <property type="project" value="TreeGrafter"/>
</dbReference>
<dbReference type="InterPro" id="IPR001083">
    <property type="entry name" value="Cu_fist_DNA-bd_dom"/>
</dbReference>
<name>A0AAD4CNC6_ASPNN</name>
<feature type="domain" description="Copper-fist" evidence="9">
    <location>
        <begin position="1"/>
        <end position="39"/>
    </location>
</feature>
<evidence type="ECO:0000313" key="10">
    <source>
        <dbReference type="EMBL" id="KAF9889403.1"/>
    </source>
</evidence>
<keyword evidence="7" id="KW-0539">Nucleus</keyword>
<dbReference type="EMBL" id="VCAU01000036">
    <property type="protein sequence ID" value="KAF9889403.1"/>
    <property type="molecule type" value="Genomic_DNA"/>
</dbReference>
<evidence type="ECO:0000256" key="6">
    <source>
        <dbReference type="ARBA" id="ARBA00023163"/>
    </source>
</evidence>
<keyword evidence="6" id="KW-0804">Transcription</keyword>
<dbReference type="SUPFAM" id="SSF57879">
    <property type="entry name" value="Zinc domain conserved in yeast copper-regulated transcription factors"/>
    <property type="match status" value="1"/>
</dbReference>
<evidence type="ECO:0000256" key="5">
    <source>
        <dbReference type="ARBA" id="ARBA00023015"/>
    </source>
</evidence>
<sequence length="527" mass="57425">MLIDGEKWACEACVRGHRVSSCHHSDRPLTHINKKGRPVSQCAHCRGLRKSRTTHTKCDCGDKKKNSHKHDSDPHAVDKRDLKREHVGDEDSRCGCLHGQRCTCALKKETHLDPVPETGLPPPPHAILSEPPKKPQLTSTKSDSTLMIFRDGHHKPAHKHNDMAHKCGLPYTIPRSHTIHGTCDVARRSVDHLPLTQAALMSETFSNPRLPGQQHGHPSQRRVKSEHGSPEAVPTMSADHIPSTVPPLDLSSFFPHASTMDKTNDADPASISMGETPLNPLMTSMPLDVTSYSNFQTTTASPVNCMAAQDPFNESFFHTSEGDVPLNPAPFSAPPVDWSSFPLYTDAPAATSTQAPSYASFDYNANNTIPGFAAPSSSGDISEVEDYAPLSALPNDLHDLHSGSEGSDIDHFRISSASSFIGLPQTQLLSSNHLESINIDDFLKTANESTAALEHQLQANMGMDSKALPPQETYPMPDSQGFKPMTTEDQSLPMTTTAPNPAWPAAMFEPGVPMDDNGDSFLSRWAQ</sequence>
<dbReference type="InterPro" id="IPR051763">
    <property type="entry name" value="Copper_Homeo_Regul"/>
</dbReference>
<feature type="region of interest" description="Disordered" evidence="8">
    <location>
        <begin position="469"/>
        <end position="488"/>
    </location>
</feature>
<feature type="region of interest" description="Disordered" evidence="8">
    <location>
        <begin position="114"/>
        <end position="139"/>
    </location>
</feature>
<reference evidence="10" key="2">
    <citation type="submission" date="2020-02" db="EMBL/GenBank/DDBJ databases">
        <authorList>
            <person name="Gilchrist C.L.M."/>
            <person name="Chooi Y.-H."/>
        </authorList>
    </citation>
    <scope>NUCLEOTIDE SEQUENCE</scope>
    <source>
        <strain evidence="10">MST-FP2251</strain>
    </source>
</reference>
<accession>A0AAD4CNC6</accession>
<dbReference type="GO" id="GO:0006879">
    <property type="term" value="P:intracellular iron ion homeostasis"/>
    <property type="evidence" value="ECO:0007669"/>
    <property type="project" value="TreeGrafter"/>
</dbReference>
<feature type="compositionally biased region" description="Basic and acidic residues" evidence="8">
    <location>
        <begin position="56"/>
        <end position="84"/>
    </location>
</feature>
<dbReference type="Gene3D" id="3.90.430.10">
    <property type="entry name" value="Copper fist DNA-binding domain"/>
    <property type="match status" value="1"/>
</dbReference>
<dbReference type="AlphaFoldDB" id="A0AAD4CNC6"/>
<dbReference type="Pfam" id="PF00649">
    <property type="entry name" value="Copper-fist"/>
    <property type="match status" value="1"/>
</dbReference>
<protein>
    <recommendedName>
        <fullName evidence="9">Copper-fist domain-containing protein</fullName>
    </recommendedName>
</protein>
<gene>
    <name evidence="10" type="ORF">FE257_007304</name>
</gene>
<dbReference type="PANTHER" id="PTHR28088">
    <property type="entry name" value="TRANSCRIPTIONAL ACTIVATOR HAA1-RELATED"/>
    <property type="match status" value="1"/>
</dbReference>
<dbReference type="PROSITE" id="PS50073">
    <property type="entry name" value="COPPER_FIST_2"/>
    <property type="match status" value="1"/>
</dbReference>
<evidence type="ECO:0000259" key="9">
    <source>
        <dbReference type="PROSITE" id="PS50073"/>
    </source>
</evidence>
<comment type="caution">
    <text evidence="10">The sequence shown here is derived from an EMBL/GenBank/DDBJ whole genome shotgun (WGS) entry which is preliminary data.</text>
</comment>
<dbReference type="PRINTS" id="PR00617">
    <property type="entry name" value="COPPERFIST"/>
</dbReference>
<feature type="region of interest" description="Disordered" evidence="8">
    <location>
        <begin position="53"/>
        <end position="84"/>
    </location>
</feature>
<dbReference type="InterPro" id="IPR036395">
    <property type="entry name" value="Cu_fist_DNA-bd_dom_sf"/>
</dbReference>
<dbReference type="SMART" id="SM00412">
    <property type="entry name" value="Cu_FIST"/>
    <property type="match status" value="1"/>
</dbReference>
<evidence type="ECO:0000256" key="4">
    <source>
        <dbReference type="ARBA" id="ARBA00023008"/>
    </source>
</evidence>
<keyword evidence="4" id="KW-0186">Copper</keyword>
<keyword evidence="3" id="KW-0862">Zinc</keyword>